<gene>
    <name evidence="4" type="ORF">H696_04311</name>
</gene>
<dbReference type="EMBL" id="KB932207">
    <property type="protein sequence ID" value="KCV68893.1"/>
    <property type="molecule type" value="Genomic_DNA"/>
</dbReference>
<feature type="transmembrane region" description="Helical" evidence="2">
    <location>
        <begin position="714"/>
        <end position="736"/>
    </location>
</feature>
<dbReference type="Proteomes" id="UP000030693">
    <property type="component" value="Unassembled WGS sequence"/>
</dbReference>
<keyword evidence="3" id="KW-0732">Signal</keyword>
<organism evidence="4">
    <name type="scientific">Fonticula alba</name>
    <name type="common">Slime mold</name>
    <dbReference type="NCBI Taxonomy" id="691883"/>
    <lineage>
        <taxon>Eukaryota</taxon>
        <taxon>Rotosphaerida</taxon>
        <taxon>Fonticulaceae</taxon>
        <taxon>Fonticula</taxon>
    </lineage>
</organism>
<evidence type="ECO:0000256" key="1">
    <source>
        <dbReference type="SAM" id="MobiDB-lite"/>
    </source>
</evidence>
<evidence type="ECO:0000256" key="3">
    <source>
        <dbReference type="SAM" id="SignalP"/>
    </source>
</evidence>
<feature type="region of interest" description="Disordered" evidence="1">
    <location>
        <begin position="411"/>
        <end position="446"/>
    </location>
</feature>
<accession>A0A058Z4P0</accession>
<keyword evidence="5" id="KW-1185">Reference proteome</keyword>
<feature type="compositionally biased region" description="Low complexity" evidence="1">
    <location>
        <begin position="672"/>
        <end position="699"/>
    </location>
</feature>
<sequence>MLGHGGFMLIFSILPPAAVRILRLATGMQQGSDSSDEAGGGGLADFDPDASGPDPQQAPGGGGGGTLSGSRDSLARARASKSAKIDASLDQLRTGAGLGGIRGILCSCVLLALYMLGPAALPLHFAVQPQAEQVLGRLRGQFGSHGAIIGYFNVKYHQWNRAPVLALAALDRVLDSVQPALGRITSSFSRRDPGAETLLAAMAIRDVSLWERIWTLAACHFSGEVVAPASRGSGPGQPALLAAYECSVRLFYESTWSRCVYSYLAAVCLACLPDPAGANAAMAYRPPTKLLDRHGPVFDTPVQWLERSTAYRQKFAGRSLAFEKFVIRRGRSLLKVLRRPAEAGGAGFFRLDAGAARPSDAPAGLSYAAICLVEVMALFGFMPGFLPLEAVARLQEQLEGPHVMLAGLLQQQPQQQPQQPPPPPPQQPQAPSTCSPDEAGTSRGHLRDDYARVSYLRTLLLLEQLRATPATGHPATVAELTVRITGLLHSVRKVLSRADTPYEFALLAAMLPAGSSSSAAGPGPGAGACPIDREVRAMAAAAAAAAAAQPAEAPSRGKVTALLQPALLVVPVYEDDYLVGVLRQAASQLHITLAQLSLDGAEPGTVGGGGGGQATAPGLLGPFHARLALDHAQRANEWAGRPAGGKAVNRDLRVVSLRDVLKSAGPMADDMGPEAAAAAGGGAACSSADGSPGPGPLAAESSPAGAPMVKKRSFLGGFLGTAIGGLSSAVASMAGVSAGKMSLHARVSVWCKWAMRDLADGVYGSVSKSLLV</sequence>
<name>A0A058Z4P0_FONAL</name>
<evidence type="ECO:0000313" key="5">
    <source>
        <dbReference type="Proteomes" id="UP000030693"/>
    </source>
</evidence>
<feature type="compositionally biased region" description="Pro residues" evidence="1">
    <location>
        <begin position="418"/>
        <end position="428"/>
    </location>
</feature>
<feature type="chain" id="PRO_5001566662" evidence="3">
    <location>
        <begin position="19"/>
        <end position="772"/>
    </location>
</feature>
<dbReference type="AlphaFoldDB" id="A0A058Z4P0"/>
<keyword evidence="2" id="KW-0812">Transmembrane</keyword>
<feature type="region of interest" description="Disordered" evidence="1">
    <location>
        <begin position="672"/>
        <end position="704"/>
    </location>
</feature>
<dbReference type="OrthoDB" id="43460at2759"/>
<dbReference type="PANTHER" id="PTHR31859:SF1">
    <property type="entry name" value="TETRATRICOPEPTIDE REPEAT PROTEIN 39C"/>
    <property type="match status" value="1"/>
</dbReference>
<feature type="signal peptide" evidence="3">
    <location>
        <begin position="1"/>
        <end position="18"/>
    </location>
</feature>
<protein>
    <submittedName>
        <fullName evidence="4">Uncharacterized protein</fullName>
    </submittedName>
</protein>
<feature type="region of interest" description="Disordered" evidence="1">
    <location>
        <begin position="30"/>
        <end position="73"/>
    </location>
</feature>
<dbReference type="InterPro" id="IPR019412">
    <property type="entry name" value="IML2/TPR_39"/>
</dbReference>
<evidence type="ECO:0000256" key="2">
    <source>
        <dbReference type="SAM" id="Phobius"/>
    </source>
</evidence>
<keyword evidence="2" id="KW-1133">Transmembrane helix</keyword>
<dbReference type="PANTHER" id="PTHR31859">
    <property type="entry name" value="TETRATRICOPEPTIDE REPEAT PROTEIN 39 FAMILY MEMBER"/>
    <property type="match status" value="1"/>
</dbReference>
<dbReference type="GeneID" id="20529036"/>
<evidence type="ECO:0000313" key="4">
    <source>
        <dbReference type="EMBL" id="KCV68893.1"/>
    </source>
</evidence>
<proteinExistence type="predicted"/>
<dbReference type="RefSeq" id="XP_009496464.1">
    <property type="nucleotide sequence ID" value="XM_009498189.1"/>
</dbReference>
<keyword evidence="2" id="KW-0472">Membrane</keyword>
<dbReference type="Pfam" id="PF10300">
    <property type="entry name" value="Iml2-TPR_39"/>
    <property type="match status" value="1"/>
</dbReference>
<reference evidence="4" key="1">
    <citation type="submission" date="2013-04" db="EMBL/GenBank/DDBJ databases">
        <title>The Genome Sequence of Fonticula alba ATCC 38817.</title>
        <authorList>
            <consortium name="The Broad Institute Genomics Platform"/>
            <person name="Russ C."/>
            <person name="Cuomo C."/>
            <person name="Burger G."/>
            <person name="Gray M.W."/>
            <person name="Holland P.W.H."/>
            <person name="King N."/>
            <person name="Lang F.B.F."/>
            <person name="Roger A.J."/>
            <person name="Ruiz-Trillo I."/>
            <person name="Brown M."/>
            <person name="Walker B."/>
            <person name="Young S."/>
            <person name="Zeng Q."/>
            <person name="Gargeya S."/>
            <person name="Fitzgerald M."/>
            <person name="Haas B."/>
            <person name="Abouelleil A."/>
            <person name="Allen A.W."/>
            <person name="Alvarado L."/>
            <person name="Arachchi H.M."/>
            <person name="Berlin A.M."/>
            <person name="Chapman S.B."/>
            <person name="Gainer-Dewar J."/>
            <person name="Goldberg J."/>
            <person name="Griggs A."/>
            <person name="Gujja S."/>
            <person name="Hansen M."/>
            <person name="Howarth C."/>
            <person name="Imamovic A."/>
            <person name="Ireland A."/>
            <person name="Larimer J."/>
            <person name="McCowan C."/>
            <person name="Murphy C."/>
            <person name="Pearson M."/>
            <person name="Poon T.W."/>
            <person name="Priest M."/>
            <person name="Roberts A."/>
            <person name="Saif S."/>
            <person name="Shea T."/>
            <person name="Sisk P."/>
            <person name="Sykes S."/>
            <person name="Wortman J."/>
            <person name="Nusbaum C."/>
            <person name="Birren B."/>
        </authorList>
    </citation>
    <scope>NUCLEOTIDE SEQUENCE [LARGE SCALE GENOMIC DNA]</scope>
    <source>
        <strain evidence="4">ATCC 38817</strain>
    </source>
</reference>